<dbReference type="InterPro" id="IPR002575">
    <property type="entry name" value="Aminoglycoside_PTrfase"/>
</dbReference>
<protein>
    <recommendedName>
        <fullName evidence="1">Aminoglycoside phosphotransferase domain-containing protein</fullName>
    </recommendedName>
</protein>
<evidence type="ECO:0000259" key="1">
    <source>
        <dbReference type="Pfam" id="PF01636"/>
    </source>
</evidence>
<feature type="domain" description="Aminoglycoside phosphotransferase" evidence="1">
    <location>
        <begin position="102"/>
        <end position="263"/>
    </location>
</feature>
<dbReference type="PANTHER" id="PTHR21310">
    <property type="entry name" value="AMINOGLYCOSIDE PHOSPHOTRANSFERASE-RELATED-RELATED"/>
    <property type="match status" value="1"/>
</dbReference>
<dbReference type="OrthoDB" id="5404599at2759"/>
<reference evidence="2 3" key="1">
    <citation type="journal article" date="2016" name="Mol. Biol. Evol.">
        <title>Comparative Genomics of Early-Diverging Mushroom-Forming Fungi Provides Insights into the Origins of Lignocellulose Decay Capabilities.</title>
        <authorList>
            <person name="Nagy L.G."/>
            <person name="Riley R."/>
            <person name="Tritt A."/>
            <person name="Adam C."/>
            <person name="Daum C."/>
            <person name="Floudas D."/>
            <person name="Sun H."/>
            <person name="Yadav J.S."/>
            <person name="Pangilinan J."/>
            <person name="Larsson K.H."/>
            <person name="Matsuura K."/>
            <person name="Barry K."/>
            <person name="Labutti K."/>
            <person name="Kuo R."/>
            <person name="Ohm R.A."/>
            <person name="Bhattacharya S.S."/>
            <person name="Shirouzu T."/>
            <person name="Yoshinaga Y."/>
            <person name="Martin F.M."/>
            <person name="Grigoriev I.V."/>
            <person name="Hibbett D.S."/>
        </authorList>
    </citation>
    <scope>NUCLEOTIDE SEQUENCE [LARGE SCALE GENOMIC DNA]</scope>
    <source>
        <strain evidence="2 3">HHB12733</strain>
    </source>
</reference>
<accession>A0A165IQ71</accession>
<dbReference type="Proteomes" id="UP000076842">
    <property type="component" value="Unassembled WGS sequence"/>
</dbReference>
<dbReference type="InterPro" id="IPR051678">
    <property type="entry name" value="AGP_Transferase"/>
</dbReference>
<dbReference type="EMBL" id="KV423927">
    <property type="protein sequence ID" value="KZT60859.1"/>
    <property type="molecule type" value="Genomic_DNA"/>
</dbReference>
<dbReference type="InParanoid" id="A0A165IQ71"/>
<name>A0A165IQ71_9BASI</name>
<gene>
    <name evidence="2" type="ORF">CALCODRAFT_515009</name>
</gene>
<dbReference type="Pfam" id="PF01636">
    <property type="entry name" value="APH"/>
    <property type="match status" value="1"/>
</dbReference>
<organism evidence="2 3">
    <name type="scientific">Calocera cornea HHB12733</name>
    <dbReference type="NCBI Taxonomy" id="1353952"/>
    <lineage>
        <taxon>Eukaryota</taxon>
        <taxon>Fungi</taxon>
        <taxon>Dikarya</taxon>
        <taxon>Basidiomycota</taxon>
        <taxon>Agaricomycotina</taxon>
        <taxon>Dacrymycetes</taxon>
        <taxon>Dacrymycetales</taxon>
        <taxon>Dacrymycetaceae</taxon>
        <taxon>Calocera</taxon>
    </lineage>
</organism>
<dbReference type="STRING" id="1353952.A0A165IQ71"/>
<evidence type="ECO:0000313" key="3">
    <source>
        <dbReference type="Proteomes" id="UP000076842"/>
    </source>
</evidence>
<dbReference type="AlphaFoldDB" id="A0A165IQ71"/>
<dbReference type="InterPro" id="IPR011009">
    <property type="entry name" value="Kinase-like_dom_sf"/>
</dbReference>
<sequence length="313" mass="35552">MGFMKAKPTKVEVLNLWYDVPLIAKFWLAVPTRIRVATYRFIWQTLDKIYPKGSISTRVRRVLPGVYLKYGTIKATEPQAMVLVRRHTQLRTSVALDFIQMELPSPYKDDEPYIYSYLLMTAVSGQTVLEVEDTLMPDQITTIGRDLQDYLIAMRNIPNPYDYDICDAAGGTLDVPLHGSYGDVPILKSVGGFHAWVAQGIQLNKHWPTMQPILEPIFSKFNEEDTVFMHGDLSPRNIMVHRGRLSGLIDWETAGWMPSYWEYVSSDFDGPVGEAIIKVAIPERYDAERRGLRMSFGVLHGFDPTRSASAIGD</sequence>
<dbReference type="PANTHER" id="PTHR21310:SF15">
    <property type="entry name" value="AMINOGLYCOSIDE PHOSPHOTRANSFERASE DOMAIN-CONTAINING PROTEIN"/>
    <property type="match status" value="1"/>
</dbReference>
<evidence type="ECO:0000313" key="2">
    <source>
        <dbReference type="EMBL" id="KZT60859.1"/>
    </source>
</evidence>
<keyword evidence="3" id="KW-1185">Reference proteome</keyword>
<proteinExistence type="predicted"/>
<dbReference type="SUPFAM" id="SSF56112">
    <property type="entry name" value="Protein kinase-like (PK-like)"/>
    <property type="match status" value="1"/>
</dbReference>
<dbReference type="Gene3D" id="3.90.1200.10">
    <property type="match status" value="1"/>
</dbReference>